<proteinExistence type="predicted"/>
<dbReference type="AlphaFoldDB" id="A0A7I4YD12"/>
<name>A0A7I4YD12_HAECO</name>
<dbReference type="Proteomes" id="UP000025227">
    <property type="component" value="Unplaced"/>
</dbReference>
<reference evidence="3" key="1">
    <citation type="submission" date="2020-12" db="UniProtKB">
        <authorList>
            <consortium name="WormBaseParasite"/>
        </authorList>
    </citation>
    <scope>IDENTIFICATION</scope>
    <source>
        <strain evidence="3">MHco3</strain>
    </source>
</reference>
<protein>
    <submittedName>
        <fullName evidence="3">Uncharacterized protein</fullName>
    </submittedName>
</protein>
<dbReference type="OrthoDB" id="5855448at2759"/>
<accession>A0A7I4YD12</accession>
<evidence type="ECO:0000313" key="2">
    <source>
        <dbReference type="Proteomes" id="UP000025227"/>
    </source>
</evidence>
<dbReference type="WBParaSite" id="HCON_00075080-00001">
    <property type="protein sequence ID" value="HCON_00075080-00001"/>
    <property type="gene ID" value="HCON_00075080"/>
</dbReference>
<keyword evidence="1" id="KW-1133">Transmembrane helix</keyword>
<keyword evidence="1" id="KW-0812">Transmembrane</keyword>
<keyword evidence="2" id="KW-1185">Reference proteome</keyword>
<keyword evidence="1" id="KW-0472">Membrane</keyword>
<feature type="transmembrane region" description="Helical" evidence="1">
    <location>
        <begin position="22"/>
        <end position="44"/>
    </location>
</feature>
<evidence type="ECO:0000313" key="3">
    <source>
        <dbReference type="WBParaSite" id="HCON_00075080-00001"/>
    </source>
</evidence>
<organism evidence="2 3">
    <name type="scientific">Haemonchus contortus</name>
    <name type="common">Barber pole worm</name>
    <dbReference type="NCBI Taxonomy" id="6289"/>
    <lineage>
        <taxon>Eukaryota</taxon>
        <taxon>Metazoa</taxon>
        <taxon>Ecdysozoa</taxon>
        <taxon>Nematoda</taxon>
        <taxon>Chromadorea</taxon>
        <taxon>Rhabditida</taxon>
        <taxon>Rhabditina</taxon>
        <taxon>Rhabditomorpha</taxon>
        <taxon>Strongyloidea</taxon>
        <taxon>Trichostrongylidae</taxon>
        <taxon>Haemonchus</taxon>
    </lineage>
</organism>
<evidence type="ECO:0000256" key="1">
    <source>
        <dbReference type="SAM" id="Phobius"/>
    </source>
</evidence>
<sequence>MLSSESTGEPDGVAISTFASNVAYLCIYTVLIVTSALISCGGDLNREKVHVAKRQELKNRQRDAVLAGRPVQTVIEEVEPLMQRSTSRVSCVRELPDFQSLEKLRLKNEKAEPLNFNTVTVDSKESKLTKELSELHDLAGSNTNDNAPIMKCRGLNDSTATAIPLDEDEFHDVPLSD</sequence>